<dbReference type="EMBL" id="CACVAW010000068">
    <property type="protein sequence ID" value="CAA6815818.1"/>
    <property type="molecule type" value="Genomic_DNA"/>
</dbReference>
<proteinExistence type="predicted"/>
<reference evidence="2" key="1">
    <citation type="submission" date="2020-01" db="EMBL/GenBank/DDBJ databases">
        <authorList>
            <person name="Meier V. D."/>
            <person name="Meier V D."/>
        </authorList>
    </citation>
    <scope>NUCLEOTIDE SEQUENCE</scope>
    <source>
        <strain evidence="2">HLG_WM_MAG_12</strain>
    </source>
</reference>
<evidence type="ECO:0000256" key="1">
    <source>
        <dbReference type="SAM" id="Coils"/>
    </source>
</evidence>
<protein>
    <submittedName>
        <fullName evidence="2">Uncharacterized protein</fullName>
    </submittedName>
</protein>
<organism evidence="2">
    <name type="scientific">uncultured Campylobacterales bacterium</name>
    <dbReference type="NCBI Taxonomy" id="352960"/>
    <lineage>
        <taxon>Bacteria</taxon>
        <taxon>Pseudomonadati</taxon>
        <taxon>Campylobacterota</taxon>
        <taxon>Epsilonproteobacteria</taxon>
        <taxon>Campylobacterales</taxon>
        <taxon>environmental samples</taxon>
    </lineage>
</organism>
<gene>
    <name evidence="2" type="ORF">HELGO_WM9455</name>
</gene>
<name>A0A6S6TLQ8_9BACT</name>
<keyword evidence="1" id="KW-0175">Coiled coil</keyword>
<dbReference type="AlphaFoldDB" id="A0A6S6TLQ8"/>
<accession>A0A6S6TLQ8</accession>
<feature type="coiled-coil region" evidence="1">
    <location>
        <begin position="221"/>
        <end position="272"/>
    </location>
</feature>
<evidence type="ECO:0000313" key="2">
    <source>
        <dbReference type="EMBL" id="CAA6815818.1"/>
    </source>
</evidence>
<sequence length="333" mass="36394">MPIPIIVGGVIAASSLYGTKKGYDTYQDKKTSKHWNNKAELIYNEASDELEQERISTDNNLEKFGKLKVITYRDTLGDFIEIFSKIKNVNFENNMNINETMSIDQSSILKIKDSVFEIQNLLGGGITSIGGGVATGFGAYSSVGILASASTGTTISSLSGIAAKNATLAWLGGGSLATGGGGMALGTIVLGGITVTPAFAICSKLISVKAEKEKFEAYANYDKAKVLVEEMENIKEEFKRINLRTEECLNTLKVLSNKFEDYLDRLENIADNSNNYSSYSEENKKIVLVTVSIAQTIKNICDVSLLDEDGVITRKSSRVLKRIKKFIKELEEI</sequence>